<evidence type="ECO:0000313" key="2">
    <source>
        <dbReference type="EMBL" id="TCL39419.1"/>
    </source>
</evidence>
<feature type="transmembrane region" description="Helical" evidence="1">
    <location>
        <begin position="35"/>
        <end position="57"/>
    </location>
</feature>
<keyword evidence="1" id="KW-0812">Transmembrane</keyword>
<reference evidence="2 3" key="1">
    <citation type="submission" date="2019-03" db="EMBL/GenBank/DDBJ databases">
        <title>Genomic Encyclopedia of Type Strains, Phase IV (KMG-IV): sequencing the most valuable type-strain genomes for metagenomic binning, comparative biology and taxonomic classification.</title>
        <authorList>
            <person name="Goeker M."/>
        </authorList>
    </citation>
    <scope>NUCLEOTIDE SEQUENCE [LARGE SCALE GENOMIC DNA]</scope>
    <source>
        <strain evidence="2 3">DSM 15969</strain>
    </source>
</reference>
<keyword evidence="1" id="KW-0472">Membrane</keyword>
<evidence type="ECO:0000256" key="1">
    <source>
        <dbReference type="SAM" id="Phobius"/>
    </source>
</evidence>
<name>A0A4R1Q2G9_9FIRM</name>
<comment type="caution">
    <text evidence="2">The sequence shown here is derived from an EMBL/GenBank/DDBJ whole genome shotgun (WGS) entry which is preliminary data.</text>
</comment>
<dbReference type="RefSeq" id="WP_132075919.1">
    <property type="nucleotide sequence ID" value="NZ_DAIMLW010000095.1"/>
</dbReference>
<sequence>MKHITPLRLVIALVAIFLLGRTIELFDNPAEPQFAGFQMLLALVAAVLFGLYIYLVIKERRK</sequence>
<keyword evidence="3" id="KW-1185">Reference proteome</keyword>
<dbReference type="Proteomes" id="UP000295063">
    <property type="component" value="Unassembled WGS sequence"/>
</dbReference>
<protein>
    <submittedName>
        <fullName evidence="2">Uncharacterized protein</fullName>
    </submittedName>
</protein>
<gene>
    <name evidence="2" type="ORF">EV210_102335</name>
</gene>
<dbReference type="EMBL" id="SLUI01000002">
    <property type="protein sequence ID" value="TCL39419.1"/>
    <property type="molecule type" value="Genomic_DNA"/>
</dbReference>
<dbReference type="AlphaFoldDB" id="A0A4R1Q2G9"/>
<evidence type="ECO:0000313" key="3">
    <source>
        <dbReference type="Proteomes" id="UP000295063"/>
    </source>
</evidence>
<proteinExistence type="predicted"/>
<organism evidence="2 3">
    <name type="scientific">Anaerospora hongkongensis</name>
    <dbReference type="NCBI Taxonomy" id="244830"/>
    <lineage>
        <taxon>Bacteria</taxon>
        <taxon>Bacillati</taxon>
        <taxon>Bacillota</taxon>
        <taxon>Negativicutes</taxon>
        <taxon>Selenomonadales</taxon>
        <taxon>Sporomusaceae</taxon>
        <taxon>Anaerospora</taxon>
    </lineage>
</organism>
<keyword evidence="1" id="KW-1133">Transmembrane helix</keyword>
<accession>A0A4R1Q2G9</accession>